<evidence type="ECO:0000259" key="1">
    <source>
        <dbReference type="PROSITE" id="PS51782"/>
    </source>
</evidence>
<evidence type="ECO:0000313" key="3">
    <source>
        <dbReference type="Proteomes" id="UP000229307"/>
    </source>
</evidence>
<dbReference type="AlphaFoldDB" id="A0A2M7SC27"/>
<evidence type="ECO:0000313" key="2">
    <source>
        <dbReference type="EMBL" id="PIZ17107.1"/>
    </source>
</evidence>
<sequence>MNKLSLFIFVLILFLWLPGATPAEQVFTSANETINLAITAVPGSGTGAEGAIEEAGRFCQEGMREYAAGNWPRAKDKFDIAIKMLAGLDEGSLEPAAQQEYNNLFGSVCQYQLRVRNLIYGFSVSVDDIGTEACPFPLVFNHKVEKWLQRYVTVDYEYFGKKLYESGKYYQMIKEIFKESGLPPELAYTAFVESGFNPYAYSRANAAGMWQFVAYTGSLYGLDRDHWVDERRDVEKSTKAAAEFLRSLYKQFGSWPLALAAYNGGPNRVAKAIKDQGTNNFWDLVLPAETTEFVPKIFATIMIARDPEAYGFTREFKDAHSFDSVQIDRCVNLSTVARCCSAPLEEIVGLNPELTRMCTPDNPGTYTLKIPAGSKETFYARFLALAENQRYLSKEEVARMKGYWITYTIKAGDSLGKIAKKFNTTIEKIRQWNPSVRKQKYLQIGSKLKVFQK</sequence>
<dbReference type="Pfam" id="PF01476">
    <property type="entry name" value="LysM"/>
    <property type="match status" value="1"/>
</dbReference>
<dbReference type="InterPro" id="IPR036779">
    <property type="entry name" value="LysM_dom_sf"/>
</dbReference>
<dbReference type="CDD" id="cd00118">
    <property type="entry name" value="LysM"/>
    <property type="match status" value="1"/>
</dbReference>
<accession>A0A2M7SC27</accession>
<dbReference type="SUPFAM" id="SSF53955">
    <property type="entry name" value="Lysozyme-like"/>
    <property type="match status" value="1"/>
</dbReference>
<gene>
    <name evidence="2" type="ORF">COY52_05235</name>
</gene>
<dbReference type="SMART" id="SM00257">
    <property type="entry name" value="LysM"/>
    <property type="match status" value="1"/>
</dbReference>
<organism evidence="2 3">
    <name type="scientific">Candidatus Desantisbacteria bacterium CG_4_10_14_0_8_um_filter_48_22</name>
    <dbReference type="NCBI Taxonomy" id="1974543"/>
    <lineage>
        <taxon>Bacteria</taxon>
        <taxon>Candidatus Desantisiibacteriota</taxon>
    </lineage>
</organism>
<dbReference type="Pfam" id="PF01464">
    <property type="entry name" value="SLT"/>
    <property type="match status" value="1"/>
</dbReference>
<dbReference type="Gene3D" id="3.10.350.10">
    <property type="entry name" value="LysM domain"/>
    <property type="match status" value="1"/>
</dbReference>
<dbReference type="PROSITE" id="PS51782">
    <property type="entry name" value="LYSM"/>
    <property type="match status" value="1"/>
</dbReference>
<feature type="domain" description="LysM" evidence="1">
    <location>
        <begin position="405"/>
        <end position="450"/>
    </location>
</feature>
<dbReference type="InterPro" id="IPR008258">
    <property type="entry name" value="Transglycosylase_SLT_dom_1"/>
</dbReference>
<protein>
    <recommendedName>
        <fullName evidence="1">LysM domain-containing protein</fullName>
    </recommendedName>
</protein>
<comment type="caution">
    <text evidence="2">The sequence shown here is derived from an EMBL/GenBank/DDBJ whole genome shotgun (WGS) entry which is preliminary data.</text>
</comment>
<dbReference type="Proteomes" id="UP000229307">
    <property type="component" value="Unassembled WGS sequence"/>
</dbReference>
<name>A0A2M7SC27_9BACT</name>
<dbReference type="CDD" id="cd16894">
    <property type="entry name" value="MltD-like"/>
    <property type="match status" value="1"/>
</dbReference>
<dbReference type="InterPro" id="IPR018392">
    <property type="entry name" value="LysM"/>
</dbReference>
<dbReference type="PANTHER" id="PTHR37423">
    <property type="entry name" value="SOLUBLE LYTIC MUREIN TRANSGLYCOSYLASE-RELATED"/>
    <property type="match status" value="1"/>
</dbReference>
<dbReference type="Gene3D" id="1.10.530.10">
    <property type="match status" value="1"/>
</dbReference>
<proteinExistence type="predicted"/>
<dbReference type="PANTHER" id="PTHR37423:SF2">
    <property type="entry name" value="MEMBRANE-BOUND LYTIC MUREIN TRANSGLYCOSYLASE C"/>
    <property type="match status" value="1"/>
</dbReference>
<dbReference type="SUPFAM" id="SSF54106">
    <property type="entry name" value="LysM domain"/>
    <property type="match status" value="1"/>
</dbReference>
<reference evidence="3" key="1">
    <citation type="submission" date="2017-09" db="EMBL/GenBank/DDBJ databases">
        <title>Depth-based differentiation of microbial function through sediment-hosted aquifers and enrichment of novel symbionts in the deep terrestrial subsurface.</title>
        <authorList>
            <person name="Probst A.J."/>
            <person name="Ladd B."/>
            <person name="Jarett J.K."/>
            <person name="Geller-Mcgrath D.E."/>
            <person name="Sieber C.M.K."/>
            <person name="Emerson J.B."/>
            <person name="Anantharaman K."/>
            <person name="Thomas B.C."/>
            <person name="Malmstrom R."/>
            <person name="Stieglmeier M."/>
            <person name="Klingl A."/>
            <person name="Woyke T."/>
            <person name="Ryan C.M."/>
            <person name="Banfield J.F."/>
        </authorList>
    </citation>
    <scope>NUCLEOTIDE SEQUENCE [LARGE SCALE GENOMIC DNA]</scope>
</reference>
<dbReference type="InterPro" id="IPR023346">
    <property type="entry name" value="Lysozyme-like_dom_sf"/>
</dbReference>
<dbReference type="EMBL" id="PFMR01000142">
    <property type="protein sequence ID" value="PIZ17107.1"/>
    <property type="molecule type" value="Genomic_DNA"/>
</dbReference>